<organism evidence="7">
    <name type="scientific">marine metagenome</name>
    <dbReference type="NCBI Taxonomy" id="408172"/>
    <lineage>
        <taxon>unclassified sequences</taxon>
        <taxon>metagenomes</taxon>
        <taxon>ecological metagenomes</taxon>
    </lineage>
</organism>
<dbReference type="InterPro" id="IPR002052">
    <property type="entry name" value="DNA_methylase_N6_adenine_CS"/>
</dbReference>
<evidence type="ECO:0000256" key="3">
    <source>
        <dbReference type="ARBA" id="ARBA00022679"/>
    </source>
</evidence>
<dbReference type="PANTHER" id="PTHR33841">
    <property type="entry name" value="DNA METHYLTRANSFERASE YEEA-RELATED"/>
    <property type="match status" value="1"/>
</dbReference>
<evidence type="ECO:0000256" key="2">
    <source>
        <dbReference type="ARBA" id="ARBA00022603"/>
    </source>
</evidence>
<evidence type="ECO:0000259" key="6">
    <source>
        <dbReference type="Pfam" id="PF07669"/>
    </source>
</evidence>
<name>A0A383A5C9_9ZZZZ</name>
<evidence type="ECO:0000313" key="7">
    <source>
        <dbReference type="EMBL" id="SVE02992.1"/>
    </source>
</evidence>
<evidence type="ECO:0000256" key="5">
    <source>
        <dbReference type="ARBA" id="ARBA00047942"/>
    </source>
</evidence>
<feature type="non-terminal residue" evidence="7">
    <location>
        <position position="253"/>
    </location>
</feature>
<dbReference type="GO" id="GO:0009007">
    <property type="term" value="F:site-specific DNA-methyltransferase (adenine-specific) activity"/>
    <property type="evidence" value="ECO:0007669"/>
    <property type="project" value="UniProtKB-EC"/>
</dbReference>
<protein>
    <recommendedName>
        <fullName evidence="1">site-specific DNA-methyltransferase (adenine-specific)</fullName>
        <ecNumber evidence="1">2.1.1.72</ecNumber>
    </recommendedName>
</protein>
<keyword evidence="2" id="KW-0489">Methyltransferase</keyword>
<dbReference type="AlphaFoldDB" id="A0A383A5C9"/>
<dbReference type="Pfam" id="PF07669">
    <property type="entry name" value="Eco57I"/>
    <property type="match status" value="1"/>
</dbReference>
<evidence type="ECO:0000256" key="4">
    <source>
        <dbReference type="ARBA" id="ARBA00022691"/>
    </source>
</evidence>
<dbReference type="EC" id="2.1.1.72" evidence="1"/>
<evidence type="ECO:0000256" key="1">
    <source>
        <dbReference type="ARBA" id="ARBA00011900"/>
    </source>
</evidence>
<comment type="catalytic activity">
    <reaction evidence="5">
        <text>a 2'-deoxyadenosine in DNA + S-adenosyl-L-methionine = an N(6)-methyl-2'-deoxyadenosine in DNA + S-adenosyl-L-homocysteine + H(+)</text>
        <dbReference type="Rhea" id="RHEA:15197"/>
        <dbReference type="Rhea" id="RHEA-COMP:12418"/>
        <dbReference type="Rhea" id="RHEA-COMP:12419"/>
        <dbReference type="ChEBI" id="CHEBI:15378"/>
        <dbReference type="ChEBI" id="CHEBI:57856"/>
        <dbReference type="ChEBI" id="CHEBI:59789"/>
        <dbReference type="ChEBI" id="CHEBI:90615"/>
        <dbReference type="ChEBI" id="CHEBI:90616"/>
        <dbReference type="EC" id="2.1.1.72"/>
    </reaction>
</comment>
<dbReference type="InterPro" id="IPR029063">
    <property type="entry name" value="SAM-dependent_MTases_sf"/>
</dbReference>
<dbReference type="GO" id="GO:0006304">
    <property type="term" value="P:DNA modification"/>
    <property type="evidence" value="ECO:0007669"/>
    <property type="project" value="InterPro"/>
</dbReference>
<dbReference type="GO" id="GO:0032259">
    <property type="term" value="P:methylation"/>
    <property type="evidence" value="ECO:0007669"/>
    <property type="project" value="UniProtKB-KW"/>
</dbReference>
<dbReference type="InterPro" id="IPR050953">
    <property type="entry name" value="N4_N6_ade-DNA_methylase"/>
</dbReference>
<dbReference type="GO" id="GO:0003676">
    <property type="term" value="F:nucleic acid binding"/>
    <property type="evidence" value="ECO:0007669"/>
    <property type="project" value="InterPro"/>
</dbReference>
<gene>
    <name evidence="7" type="ORF">METZ01_LOCUS455846</name>
</gene>
<sequence length="253" mass="29420">MIQNCLFGVDIQPIAIQITRMRFFISMIVDQKIDIDHPNLGIVPLPNLDTHFVTANALVSLEEHDQLSLPHEGIQKKENDLKRIRERYFSARTPASKKDCRQQDFLLRNEIAELLIKDGWEIDKAKNLSSWNPFDQNSCANFYDSERMFGIKQGFDIVIGNPPYGASFDDNMKNYIRNHYKSHQYKFESYIYFIERSLDLANETGVVTLITPQMWLRLDTNESIREKIHNDASIKLLNIYGEDAFNNVIVNTV</sequence>
<dbReference type="PRINTS" id="PR00507">
    <property type="entry name" value="N12N6MTFRASE"/>
</dbReference>
<reference evidence="7" key="1">
    <citation type="submission" date="2018-05" db="EMBL/GenBank/DDBJ databases">
        <authorList>
            <person name="Lanie J.A."/>
            <person name="Ng W.-L."/>
            <person name="Kazmierczak K.M."/>
            <person name="Andrzejewski T.M."/>
            <person name="Davidsen T.M."/>
            <person name="Wayne K.J."/>
            <person name="Tettelin H."/>
            <person name="Glass J.I."/>
            <person name="Rusch D."/>
            <person name="Podicherti R."/>
            <person name="Tsui H.-C.T."/>
            <person name="Winkler M.E."/>
        </authorList>
    </citation>
    <scope>NUCLEOTIDE SEQUENCE</scope>
</reference>
<keyword evidence="4" id="KW-0949">S-adenosyl-L-methionine</keyword>
<dbReference type="Gene3D" id="3.40.50.150">
    <property type="entry name" value="Vaccinia Virus protein VP39"/>
    <property type="match status" value="1"/>
</dbReference>
<dbReference type="SUPFAM" id="SSF53335">
    <property type="entry name" value="S-adenosyl-L-methionine-dependent methyltransferases"/>
    <property type="match status" value="1"/>
</dbReference>
<feature type="domain" description="Type II methyltransferase M.TaqI-like" evidence="6">
    <location>
        <begin position="4"/>
        <end position="243"/>
    </location>
</feature>
<dbReference type="PROSITE" id="PS00092">
    <property type="entry name" value="N6_MTASE"/>
    <property type="match status" value="1"/>
</dbReference>
<dbReference type="PANTHER" id="PTHR33841:SF1">
    <property type="entry name" value="DNA METHYLTRANSFERASE A"/>
    <property type="match status" value="1"/>
</dbReference>
<dbReference type="InterPro" id="IPR011639">
    <property type="entry name" value="MethylTrfase_TaqI-like_dom"/>
</dbReference>
<dbReference type="EMBL" id="UINC01189347">
    <property type="protein sequence ID" value="SVE02992.1"/>
    <property type="molecule type" value="Genomic_DNA"/>
</dbReference>
<proteinExistence type="predicted"/>
<keyword evidence="3" id="KW-0808">Transferase</keyword>
<accession>A0A383A5C9</accession>